<dbReference type="OrthoDB" id="10665196at2759"/>
<keyword evidence="2" id="KW-1185">Reference proteome</keyword>
<comment type="caution">
    <text evidence="1">The sequence shown here is derived from an EMBL/GenBank/DDBJ whole genome shotgun (WGS) entry which is preliminary data.</text>
</comment>
<dbReference type="EMBL" id="RWGY01000031">
    <property type="protein sequence ID" value="TVU16699.1"/>
    <property type="molecule type" value="Genomic_DNA"/>
</dbReference>
<proteinExistence type="predicted"/>
<dbReference type="Gramene" id="TVU16699">
    <property type="protein sequence ID" value="TVU16699"/>
    <property type="gene ID" value="EJB05_40274"/>
</dbReference>
<feature type="non-terminal residue" evidence="1">
    <location>
        <position position="1"/>
    </location>
</feature>
<reference evidence="1 2" key="1">
    <citation type="journal article" date="2019" name="Sci. Rep.">
        <title>A high-quality genome of Eragrostis curvula grass provides insights into Poaceae evolution and supports new strategies to enhance forage quality.</title>
        <authorList>
            <person name="Carballo J."/>
            <person name="Santos B.A.C.M."/>
            <person name="Zappacosta D."/>
            <person name="Garbus I."/>
            <person name="Selva J.P."/>
            <person name="Gallo C.A."/>
            <person name="Diaz A."/>
            <person name="Albertini E."/>
            <person name="Caccamo M."/>
            <person name="Echenique V."/>
        </authorList>
    </citation>
    <scope>NUCLEOTIDE SEQUENCE [LARGE SCALE GENOMIC DNA]</scope>
    <source>
        <strain evidence="2">cv. Victoria</strain>
        <tissue evidence="1">Leaf</tissue>
    </source>
</reference>
<dbReference type="Proteomes" id="UP000324897">
    <property type="component" value="Unassembled WGS sequence"/>
</dbReference>
<name>A0A5J9TZ89_9POAL</name>
<sequence>MAGHVRCQAAAARRPSSSSSSVGVLRSSTWVVVKKEPLLVVKQLLVRISPSTFCVRQFKLPSFFMDSPNCHLNQFSSRAKPSTSHLTGLSSLASSTSEVSTPLFSLRSLKYLLSKLAGVPSSCCFQSLLAAHMFFRCHAKPSLPGLLVRSLKAPQRAWPTVCAPDSATRSFSLKPLFLKLLIWVPTLSNGLGRRPICQSWAGPMLSRRPRGTSYLGPPARLTASRVASARMSAQETDALHRESSCTFCRILSISCSAPSCSPWLAIVSRAFFRRSPTNSFPSRMDASQPY</sequence>
<accession>A0A5J9TZ89</accession>
<dbReference type="AlphaFoldDB" id="A0A5J9TZ89"/>
<organism evidence="1 2">
    <name type="scientific">Eragrostis curvula</name>
    <name type="common">weeping love grass</name>
    <dbReference type="NCBI Taxonomy" id="38414"/>
    <lineage>
        <taxon>Eukaryota</taxon>
        <taxon>Viridiplantae</taxon>
        <taxon>Streptophyta</taxon>
        <taxon>Embryophyta</taxon>
        <taxon>Tracheophyta</taxon>
        <taxon>Spermatophyta</taxon>
        <taxon>Magnoliopsida</taxon>
        <taxon>Liliopsida</taxon>
        <taxon>Poales</taxon>
        <taxon>Poaceae</taxon>
        <taxon>PACMAD clade</taxon>
        <taxon>Chloridoideae</taxon>
        <taxon>Eragrostideae</taxon>
        <taxon>Eragrostidinae</taxon>
        <taxon>Eragrostis</taxon>
    </lineage>
</organism>
<protein>
    <submittedName>
        <fullName evidence="1">Uncharacterized protein</fullName>
    </submittedName>
</protein>
<evidence type="ECO:0000313" key="2">
    <source>
        <dbReference type="Proteomes" id="UP000324897"/>
    </source>
</evidence>
<gene>
    <name evidence="1" type="ORF">EJB05_40274</name>
</gene>
<evidence type="ECO:0000313" key="1">
    <source>
        <dbReference type="EMBL" id="TVU16699.1"/>
    </source>
</evidence>